<accession>A0A4R5D6I1</accession>
<proteinExistence type="predicted"/>
<dbReference type="Proteomes" id="UP000294597">
    <property type="component" value="Unassembled WGS sequence"/>
</dbReference>
<dbReference type="AlphaFoldDB" id="A0A4R5D6I1"/>
<evidence type="ECO:0000313" key="2">
    <source>
        <dbReference type="Proteomes" id="UP000294597"/>
    </source>
</evidence>
<name>A0A4R5D6I1_9FLAO</name>
<reference evidence="1 2" key="1">
    <citation type="submission" date="2019-03" db="EMBL/GenBank/DDBJ databases">
        <title>Flavobacterium TSA-D2 sp. nov., isolated from arctic soil.</title>
        <authorList>
            <person name="Chaudhary D.K."/>
        </authorList>
    </citation>
    <scope>NUCLEOTIDE SEQUENCE [LARGE SCALE GENOMIC DNA]</scope>
    <source>
        <strain evidence="1 2">TSA-D2</strain>
    </source>
</reference>
<gene>
    <name evidence="1" type="ORF">E0F98_00040</name>
</gene>
<evidence type="ECO:0000313" key="1">
    <source>
        <dbReference type="EMBL" id="TDE06055.1"/>
    </source>
</evidence>
<keyword evidence="2" id="KW-1185">Reference proteome</keyword>
<protein>
    <submittedName>
        <fullName evidence="1">Uncharacterized protein</fullName>
    </submittedName>
</protein>
<comment type="caution">
    <text evidence="1">The sequence shown here is derived from an EMBL/GenBank/DDBJ whole genome shotgun (WGS) entry which is preliminary data.</text>
</comment>
<dbReference type="EMBL" id="SMFO01000001">
    <property type="protein sequence ID" value="TDE06055.1"/>
    <property type="molecule type" value="Genomic_DNA"/>
</dbReference>
<sequence length="69" mass="8032">MVEIFKTNVEGIEESQILLQLLLKHFSMLQINFDLDDCDKILRVEGEIIPIVAIIELLINENYKCEVLE</sequence>
<organism evidence="1 2">
    <name type="scientific">Flavobacterium hiemivividum</name>
    <dbReference type="NCBI Taxonomy" id="2541734"/>
    <lineage>
        <taxon>Bacteria</taxon>
        <taxon>Pseudomonadati</taxon>
        <taxon>Bacteroidota</taxon>
        <taxon>Flavobacteriia</taxon>
        <taxon>Flavobacteriales</taxon>
        <taxon>Flavobacteriaceae</taxon>
        <taxon>Flavobacterium</taxon>
    </lineage>
</organism>